<dbReference type="KEGG" id="phr:C6569_14030"/>
<gene>
    <name evidence="2" type="ORF">C6569_14030</name>
</gene>
<keyword evidence="3" id="KW-1185">Reference proteome</keyword>
<evidence type="ECO:0008006" key="4">
    <source>
        <dbReference type="Google" id="ProtNLM"/>
    </source>
</evidence>
<feature type="transmembrane region" description="Helical" evidence="1">
    <location>
        <begin position="298"/>
        <end position="316"/>
    </location>
</feature>
<feature type="transmembrane region" description="Helical" evidence="1">
    <location>
        <begin position="198"/>
        <end position="218"/>
    </location>
</feature>
<dbReference type="RefSeq" id="WP_106749441.1">
    <property type="nucleotide sequence ID" value="NZ_CP027668.1"/>
</dbReference>
<accession>A0A2S0ND56</accession>
<feature type="transmembrane region" description="Helical" evidence="1">
    <location>
        <begin position="136"/>
        <end position="162"/>
    </location>
</feature>
<evidence type="ECO:0000313" key="2">
    <source>
        <dbReference type="EMBL" id="AVO46100.1"/>
    </source>
</evidence>
<feature type="transmembrane region" description="Helical" evidence="1">
    <location>
        <begin position="169"/>
        <end position="186"/>
    </location>
</feature>
<name>A0A2S0ND56_9HYPH</name>
<evidence type="ECO:0000256" key="1">
    <source>
        <dbReference type="SAM" id="Phobius"/>
    </source>
</evidence>
<keyword evidence="1" id="KW-1133">Transmembrane helix</keyword>
<dbReference type="EMBL" id="CP027668">
    <property type="protein sequence ID" value="AVO46100.1"/>
    <property type="molecule type" value="Genomic_DNA"/>
</dbReference>
<feature type="transmembrane region" description="Helical" evidence="1">
    <location>
        <begin position="365"/>
        <end position="383"/>
    </location>
</feature>
<feature type="transmembrane region" description="Helical" evidence="1">
    <location>
        <begin position="106"/>
        <end position="124"/>
    </location>
</feature>
<dbReference type="OrthoDB" id="8477953at2"/>
<organism evidence="2 3">
    <name type="scientific">Phreatobacter cathodiphilus</name>
    <dbReference type="NCBI Taxonomy" id="1868589"/>
    <lineage>
        <taxon>Bacteria</taxon>
        <taxon>Pseudomonadati</taxon>
        <taxon>Pseudomonadota</taxon>
        <taxon>Alphaproteobacteria</taxon>
        <taxon>Hyphomicrobiales</taxon>
        <taxon>Phreatobacteraceae</taxon>
        <taxon>Phreatobacter</taxon>
    </lineage>
</organism>
<proteinExistence type="predicted"/>
<dbReference type="AlphaFoldDB" id="A0A2S0ND56"/>
<reference evidence="2 3" key="1">
    <citation type="submission" date="2018-03" db="EMBL/GenBank/DDBJ databases">
        <title>Genome sequencing of Phreatobacter sp.</title>
        <authorList>
            <person name="Kim S.-J."/>
            <person name="Heo J."/>
            <person name="Kwon S.-W."/>
        </authorList>
    </citation>
    <scope>NUCLEOTIDE SEQUENCE [LARGE SCALE GENOMIC DNA]</scope>
    <source>
        <strain evidence="2 3">S-12</strain>
    </source>
</reference>
<feature type="transmembrane region" description="Helical" evidence="1">
    <location>
        <begin position="268"/>
        <end position="286"/>
    </location>
</feature>
<keyword evidence="1" id="KW-0472">Membrane</keyword>
<sequence length="384" mass="41518">MTSITLRRVDARAAYLGVACVNAIAFAIVVMHRWLTPLPGSEYVHRLVTYEGGLLRRALVGDIYARFTDQVAPWVVRVEGMVAVAVCFGLAMLLFRRCIRGRQADVFALGCLIFGSPLLFKNFIGNLGKFDVLGAIVAMLAILLPLRLATVVLVGLASAALLLVHHIHATIYVPTIYGILLLRMVAQPGGLALRDGALLAASLAVLASLFLYLLFAAVPKVPVEVFLDHIRARAVQHVGDEQSFMWYASLADELPRTFAVLPGHLARLPVYAAIILIHWPVIAFFARRQQRVQAEHPGLGPAWLVVCVVVLGGFLVTNVITFDYARHLGNLAMCFLLLALAQIAAHGGRGEDDSSDIDATNPKVVAAALATAALPWVGVVYPLI</sequence>
<keyword evidence="1" id="KW-0812">Transmembrane</keyword>
<evidence type="ECO:0000313" key="3">
    <source>
        <dbReference type="Proteomes" id="UP000237889"/>
    </source>
</evidence>
<feature type="transmembrane region" description="Helical" evidence="1">
    <location>
        <begin position="328"/>
        <end position="345"/>
    </location>
</feature>
<protein>
    <recommendedName>
        <fullName evidence="4">Glycosyltransferase RgtA/B/C/D-like domain-containing protein</fullName>
    </recommendedName>
</protein>
<feature type="transmembrane region" description="Helical" evidence="1">
    <location>
        <begin position="74"/>
        <end position="94"/>
    </location>
</feature>
<dbReference type="Proteomes" id="UP000237889">
    <property type="component" value="Chromosome"/>
</dbReference>
<feature type="transmembrane region" description="Helical" evidence="1">
    <location>
        <begin position="12"/>
        <end position="35"/>
    </location>
</feature>